<dbReference type="EMBL" id="SETE01000005">
    <property type="protein sequence ID" value="RYM32890.1"/>
    <property type="molecule type" value="Genomic_DNA"/>
</dbReference>
<accession>A0A4Q4KJ82</accession>
<reference evidence="2 3" key="1">
    <citation type="submission" date="2019-02" db="EMBL/GenBank/DDBJ databases">
        <title>Genome sequence of the sea-ice species Brumimicrobium glaciale.</title>
        <authorList>
            <person name="Bowman J.P."/>
        </authorList>
    </citation>
    <scope>NUCLEOTIDE SEQUENCE [LARGE SCALE GENOMIC DNA]</scope>
    <source>
        <strain evidence="2 3">IC156</strain>
    </source>
</reference>
<keyword evidence="3" id="KW-1185">Reference proteome</keyword>
<name>A0A4Q4KJ82_9FLAO</name>
<dbReference type="Proteomes" id="UP000293952">
    <property type="component" value="Unassembled WGS sequence"/>
</dbReference>
<protein>
    <submittedName>
        <fullName evidence="2">DUF2147 domain-containing protein</fullName>
    </submittedName>
</protein>
<comment type="caution">
    <text evidence="2">The sequence shown here is derived from an EMBL/GenBank/DDBJ whole genome shotgun (WGS) entry which is preliminary data.</text>
</comment>
<dbReference type="Pfam" id="PF09917">
    <property type="entry name" value="DUF2147"/>
    <property type="match status" value="1"/>
</dbReference>
<dbReference type="AlphaFoldDB" id="A0A4Q4KJ82"/>
<organism evidence="2 3">
    <name type="scientific">Brumimicrobium glaciale</name>
    <dbReference type="NCBI Taxonomy" id="200475"/>
    <lineage>
        <taxon>Bacteria</taxon>
        <taxon>Pseudomonadati</taxon>
        <taxon>Bacteroidota</taxon>
        <taxon>Flavobacteriia</taxon>
        <taxon>Flavobacteriales</taxon>
        <taxon>Crocinitomicaceae</taxon>
        <taxon>Brumimicrobium</taxon>
    </lineage>
</organism>
<evidence type="ECO:0000259" key="1">
    <source>
        <dbReference type="Pfam" id="PF09917"/>
    </source>
</evidence>
<dbReference type="Gene3D" id="2.40.128.520">
    <property type="match status" value="1"/>
</dbReference>
<feature type="domain" description="DUF2147" evidence="1">
    <location>
        <begin position="26"/>
        <end position="142"/>
    </location>
</feature>
<dbReference type="PANTHER" id="PTHR36919">
    <property type="entry name" value="BLR1215 PROTEIN"/>
    <property type="match status" value="1"/>
</dbReference>
<dbReference type="InterPro" id="IPR019223">
    <property type="entry name" value="DUF2147"/>
</dbReference>
<dbReference type="RefSeq" id="WP_130094227.1">
    <property type="nucleotide sequence ID" value="NZ_SETE01000005.1"/>
</dbReference>
<dbReference type="PANTHER" id="PTHR36919:SF3">
    <property type="entry name" value="BLL5882 PROTEIN"/>
    <property type="match status" value="1"/>
</dbReference>
<sequence>MKTIKYFLIFLLSITSFIGFSQSIEGVWQTYDDETGELKSDVKIYKKDGKLYGKVIKLHVVEDLNVVATCQYCTDYRKDKPIVGMLVMSGLKQSGSEWEGDGALLDPENGKTYDGEVWLINDNKLAVRGYIGWFFRTQYWKKK</sequence>
<evidence type="ECO:0000313" key="3">
    <source>
        <dbReference type="Proteomes" id="UP000293952"/>
    </source>
</evidence>
<evidence type="ECO:0000313" key="2">
    <source>
        <dbReference type="EMBL" id="RYM32890.1"/>
    </source>
</evidence>
<dbReference type="OrthoDB" id="9814399at2"/>
<proteinExistence type="predicted"/>
<gene>
    <name evidence="2" type="ORF">ERX46_12600</name>
</gene>